<dbReference type="EMBL" id="DS670927">
    <property type="protein sequence ID" value="EEC03563.1"/>
    <property type="molecule type" value="Genomic_DNA"/>
</dbReference>
<proteinExistence type="predicted"/>
<name>B7PAE1_IXOSC</name>
<reference evidence="2" key="2">
    <citation type="submission" date="2020-05" db="UniProtKB">
        <authorList>
            <consortium name="EnsemblMetazoa"/>
        </authorList>
    </citation>
    <scope>IDENTIFICATION</scope>
    <source>
        <strain evidence="2">wikel</strain>
    </source>
</reference>
<sequence length="108" mass="11881">MLQLTRLSRNEQSTARIAKPVLRPRSVQLSLTADNSGGSVAFTRENTLTISSIKPNSSSNPRGLGELVEVQRKQNLKMLIGLLWGIESLKTPFTASHDRVHLREVSSG</sequence>
<dbReference type="EMBL" id="ABJB010917892">
    <property type="status" value="NOT_ANNOTATED_CDS"/>
    <property type="molecule type" value="Genomic_DNA"/>
</dbReference>
<organism>
    <name type="scientific">Ixodes scapularis</name>
    <name type="common">Black-legged tick</name>
    <name type="synonym">Deer tick</name>
    <dbReference type="NCBI Taxonomy" id="6945"/>
    <lineage>
        <taxon>Eukaryota</taxon>
        <taxon>Metazoa</taxon>
        <taxon>Ecdysozoa</taxon>
        <taxon>Arthropoda</taxon>
        <taxon>Chelicerata</taxon>
        <taxon>Arachnida</taxon>
        <taxon>Acari</taxon>
        <taxon>Parasitiformes</taxon>
        <taxon>Ixodida</taxon>
        <taxon>Ixodoidea</taxon>
        <taxon>Ixodidae</taxon>
        <taxon>Ixodinae</taxon>
        <taxon>Ixodes</taxon>
    </lineage>
</organism>
<dbReference type="EnsemblMetazoa" id="ISCW017003-RA">
    <property type="protein sequence ID" value="ISCW017003-PA"/>
    <property type="gene ID" value="ISCW017003"/>
</dbReference>
<reference evidence="1 3" key="1">
    <citation type="submission" date="2008-03" db="EMBL/GenBank/DDBJ databases">
        <title>Annotation of Ixodes scapularis.</title>
        <authorList>
            <consortium name="Ixodes scapularis Genome Project Consortium"/>
            <person name="Caler E."/>
            <person name="Hannick L.I."/>
            <person name="Bidwell S."/>
            <person name="Joardar V."/>
            <person name="Thiagarajan M."/>
            <person name="Amedeo P."/>
            <person name="Galinsky K.J."/>
            <person name="Schobel S."/>
            <person name="Inman J."/>
            <person name="Hostetler J."/>
            <person name="Miller J."/>
            <person name="Hammond M."/>
            <person name="Megy K."/>
            <person name="Lawson D."/>
            <person name="Kodira C."/>
            <person name="Sutton G."/>
            <person name="Meyer J."/>
            <person name="Hill C.A."/>
            <person name="Birren B."/>
            <person name="Nene V."/>
            <person name="Collins F."/>
            <person name="Alarcon-Chaidez F."/>
            <person name="Wikel S."/>
            <person name="Strausberg R."/>
        </authorList>
    </citation>
    <scope>NUCLEOTIDE SEQUENCE [LARGE SCALE GENOMIC DNA]</scope>
    <source>
        <strain evidence="3">Wikel</strain>
        <strain evidence="1">Wikel colony</strain>
    </source>
</reference>
<dbReference type="PaxDb" id="6945-B7PAE1"/>
<dbReference type="AlphaFoldDB" id="B7PAE1"/>
<evidence type="ECO:0000313" key="1">
    <source>
        <dbReference type="EMBL" id="EEC03563.1"/>
    </source>
</evidence>
<dbReference type="VEuPathDB" id="VectorBase:ISCI017003"/>
<evidence type="ECO:0000313" key="3">
    <source>
        <dbReference type="Proteomes" id="UP000001555"/>
    </source>
</evidence>
<dbReference type="Proteomes" id="UP000001555">
    <property type="component" value="Unassembled WGS sequence"/>
</dbReference>
<dbReference type="VEuPathDB" id="VectorBase:ISCW017003"/>
<gene>
    <name evidence="1" type="ORF">IscW_ISCW017003</name>
</gene>
<dbReference type="InParanoid" id="B7PAE1"/>
<dbReference type="HOGENOM" id="CLU_2199808_0_0_1"/>
<evidence type="ECO:0000313" key="2">
    <source>
        <dbReference type="EnsemblMetazoa" id="ISCW017003-PA"/>
    </source>
</evidence>
<protein>
    <submittedName>
        <fullName evidence="1 2">Uncharacterized protein</fullName>
    </submittedName>
</protein>
<accession>B7PAE1</accession>
<keyword evidence="3" id="KW-1185">Reference proteome</keyword>